<dbReference type="PANTHER" id="PTHR43099">
    <property type="entry name" value="UPF0053 PROTEIN YRKA"/>
    <property type="match status" value="1"/>
</dbReference>
<dbReference type="InterPro" id="IPR005170">
    <property type="entry name" value="Transptr-assoc_dom"/>
</dbReference>
<dbReference type="EMBL" id="BAAAHE010000019">
    <property type="protein sequence ID" value="GAA0621288.1"/>
    <property type="molecule type" value="Genomic_DNA"/>
</dbReference>
<comment type="similarity">
    <text evidence="2">Belongs to the UPF0053 family.</text>
</comment>
<keyword evidence="6 10" id="KW-1133">Transmembrane helix</keyword>
<reference evidence="14 15" key="1">
    <citation type="journal article" date="2019" name="Int. J. Syst. Evol. Microbiol.">
        <title>The Global Catalogue of Microorganisms (GCM) 10K type strain sequencing project: providing services to taxonomists for standard genome sequencing and annotation.</title>
        <authorList>
            <consortium name="The Broad Institute Genomics Platform"/>
            <consortium name="The Broad Institute Genome Sequencing Center for Infectious Disease"/>
            <person name="Wu L."/>
            <person name="Ma J."/>
        </authorList>
    </citation>
    <scope>NUCLEOTIDE SEQUENCE [LARGE SCALE GENOMIC DNA]</scope>
    <source>
        <strain evidence="14 15">JCM 10671</strain>
    </source>
</reference>
<dbReference type="Pfam" id="PF03471">
    <property type="entry name" value="CorC_HlyC"/>
    <property type="match status" value="1"/>
</dbReference>
<name>A0ABN1GW71_9ACTN</name>
<dbReference type="PROSITE" id="PS51371">
    <property type="entry name" value="CBS"/>
    <property type="match status" value="1"/>
</dbReference>
<sequence>MNETLALLAAFALVLACGVFVAAEFSFLSVNRTAIEQKARDGDSGAKGVLAALQGLTTQLSGAQVGITLTNLAIGFLAEPAISELLDGPLTDAGLSQKAAEGVGAVVALTLATIVTMVLGELVPQYIALAHPEPVSRFVQRPIRIFTLATKPLSGGLNVVANRVVRAFGVEPTEELAHARNPEELVFLVQRSAEQGTLQEPTADLLRKVLTFDDLRASDVMTPRTRVSTVPATATVTELLETARETGRTRYPVVGATVDDVRGVVSLFDAFAVPAAARDTTPVGRIATEPHLVPSVLPVDDLLAGLLGQSAQLAIVLDEFGGLDGVVSLEDLVEELVGDVVDEHDPDSGGEPESGPHDPGEPWVVSGLLRPDEVRELTGVEIPDGGIVYETLGGLVLATLGRVPVAGDTVTVAGVDLTVLTMDGRRVDRVEIRPAEPVDPDAPPEPGNGAEAATGREGARS</sequence>
<feature type="compositionally biased region" description="Low complexity" evidence="11">
    <location>
        <begin position="447"/>
        <end position="461"/>
    </location>
</feature>
<dbReference type="RefSeq" id="WP_344605151.1">
    <property type="nucleotide sequence ID" value="NZ_BAAAHE010000019.1"/>
</dbReference>
<evidence type="ECO:0000256" key="8">
    <source>
        <dbReference type="ARBA" id="ARBA00023136"/>
    </source>
</evidence>
<evidence type="ECO:0000256" key="7">
    <source>
        <dbReference type="ARBA" id="ARBA00023122"/>
    </source>
</evidence>
<dbReference type="Gene3D" id="3.30.465.10">
    <property type="match status" value="1"/>
</dbReference>
<evidence type="ECO:0000256" key="11">
    <source>
        <dbReference type="SAM" id="MobiDB-lite"/>
    </source>
</evidence>
<keyword evidence="3" id="KW-1003">Cell membrane</keyword>
<protein>
    <submittedName>
        <fullName evidence="14">CNNM domain-containing protein</fullName>
    </submittedName>
</protein>
<feature type="region of interest" description="Disordered" evidence="11">
    <location>
        <begin position="341"/>
        <end position="364"/>
    </location>
</feature>
<evidence type="ECO:0000256" key="4">
    <source>
        <dbReference type="ARBA" id="ARBA00022692"/>
    </source>
</evidence>
<evidence type="ECO:0000256" key="5">
    <source>
        <dbReference type="ARBA" id="ARBA00022737"/>
    </source>
</evidence>
<comment type="subcellular location">
    <subcellularLocation>
        <location evidence="1">Cell membrane</location>
        <topology evidence="1">Multi-pass membrane protein</topology>
    </subcellularLocation>
</comment>
<dbReference type="InterPro" id="IPR002550">
    <property type="entry name" value="CNNM"/>
</dbReference>
<dbReference type="SUPFAM" id="SSF56176">
    <property type="entry name" value="FAD-binding/transporter-associated domain-like"/>
    <property type="match status" value="1"/>
</dbReference>
<feature type="region of interest" description="Disordered" evidence="11">
    <location>
        <begin position="432"/>
        <end position="461"/>
    </location>
</feature>
<feature type="domain" description="CNNM transmembrane" evidence="13">
    <location>
        <begin position="1"/>
        <end position="202"/>
    </location>
</feature>
<dbReference type="InterPro" id="IPR044751">
    <property type="entry name" value="Ion_transp-like_CBS"/>
</dbReference>
<keyword evidence="8 10" id="KW-0472">Membrane</keyword>
<dbReference type="Gene3D" id="3.10.580.10">
    <property type="entry name" value="CBS-domain"/>
    <property type="match status" value="1"/>
</dbReference>
<evidence type="ECO:0000256" key="10">
    <source>
        <dbReference type="PROSITE-ProRule" id="PRU01193"/>
    </source>
</evidence>
<dbReference type="InterPro" id="IPR000644">
    <property type="entry name" value="CBS_dom"/>
</dbReference>
<dbReference type="InterPro" id="IPR051676">
    <property type="entry name" value="UPF0053_domain"/>
</dbReference>
<keyword evidence="4 10" id="KW-0812">Transmembrane</keyword>
<evidence type="ECO:0000256" key="9">
    <source>
        <dbReference type="PROSITE-ProRule" id="PRU00703"/>
    </source>
</evidence>
<dbReference type="Proteomes" id="UP001500957">
    <property type="component" value="Unassembled WGS sequence"/>
</dbReference>
<gene>
    <name evidence="14" type="ORF">GCM10009547_24960</name>
</gene>
<evidence type="ECO:0000256" key="1">
    <source>
        <dbReference type="ARBA" id="ARBA00004651"/>
    </source>
</evidence>
<keyword evidence="5" id="KW-0677">Repeat</keyword>
<feature type="domain" description="CBS" evidence="12">
    <location>
        <begin position="221"/>
        <end position="280"/>
    </location>
</feature>
<dbReference type="PROSITE" id="PS51846">
    <property type="entry name" value="CNNM"/>
    <property type="match status" value="1"/>
</dbReference>
<accession>A0ABN1GW71</accession>
<evidence type="ECO:0000256" key="2">
    <source>
        <dbReference type="ARBA" id="ARBA00006337"/>
    </source>
</evidence>
<evidence type="ECO:0000259" key="13">
    <source>
        <dbReference type="PROSITE" id="PS51846"/>
    </source>
</evidence>
<keyword evidence="7 9" id="KW-0129">CBS domain</keyword>
<dbReference type="SUPFAM" id="SSF54631">
    <property type="entry name" value="CBS-domain pair"/>
    <property type="match status" value="1"/>
</dbReference>
<evidence type="ECO:0000313" key="15">
    <source>
        <dbReference type="Proteomes" id="UP001500957"/>
    </source>
</evidence>
<comment type="caution">
    <text evidence="14">The sequence shown here is derived from an EMBL/GenBank/DDBJ whole genome shotgun (WGS) entry which is preliminary data.</text>
</comment>
<proteinExistence type="inferred from homology"/>
<dbReference type="InterPro" id="IPR046342">
    <property type="entry name" value="CBS_dom_sf"/>
</dbReference>
<dbReference type="InterPro" id="IPR036318">
    <property type="entry name" value="FAD-bd_PCMH-like_sf"/>
</dbReference>
<evidence type="ECO:0000256" key="3">
    <source>
        <dbReference type="ARBA" id="ARBA00022475"/>
    </source>
</evidence>
<dbReference type="SMART" id="SM01091">
    <property type="entry name" value="CorC_HlyC"/>
    <property type="match status" value="1"/>
</dbReference>
<organism evidence="14 15">
    <name type="scientific">Sporichthya brevicatena</name>
    <dbReference type="NCBI Taxonomy" id="171442"/>
    <lineage>
        <taxon>Bacteria</taxon>
        <taxon>Bacillati</taxon>
        <taxon>Actinomycetota</taxon>
        <taxon>Actinomycetes</taxon>
        <taxon>Sporichthyales</taxon>
        <taxon>Sporichthyaceae</taxon>
        <taxon>Sporichthya</taxon>
    </lineage>
</organism>
<dbReference type="PANTHER" id="PTHR43099:SF6">
    <property type="entry name" value="UPF0053 PROTEIN RV1842C"/>
    <property type="match status" value="1"/>
</dbReference>
<dbReference type="Pfam" id="PF00571">
    <property type="entry name" value="CBS"/>
    <property type="match status" value="1"/>
</dbReference>
<evidence type="ECO:0000313" key="14">
    <source>
        <dbReference type="EMBL" id="GAA0621288.1"/>
    </source>
</evidence>
<dbReference type="CDD" id="cd04590">
    <property type="entry name" value="CBS_pair_CorC_HlyC_assoc"/>
    <property type="match status" value="1"/>
</dbReference>
<dbReference type="Pfam" id="PF01595">
    <property type="entry name" value="CNNM"/>
    <property type="match status" value="1"/>
</dbReference>
<evidence type="ECO:0000259" key="12">
    <source>
        <dbReference type="PROSITE" id="PS51371"/>
    </source>
</evidence>
<evidence type="ECO:0000256" key="6">
    <source>
        <dbReference type="ARBA" id="ARBA00022989"/>
    </source>
</evidence>
<keyword evidence="15" id="KW-1185">Reference proteome</keyword>
<dbReference type="InterPro" id="IPR016169">
    <property type="entry name" value="FAD-bd_PCMH_sub2"/>
</dbReference>